<dbReference type="Proteomes" id="UP001501414">
    <property type="component" value="Unassembled WGS sequence"/>
</dbReference>
<keyword evidence="3" id="KW-1185">Reference proteome</keyword>
<dbReference type="PROSITE" id="PS51257">
    <property type="entry name" value="PROKAR_LIPOPROTEIN"/>
    <property type="match status" value="1"/>
</dbReference>
<dbReference type="EMBL" id="BAAAJK010000007">
    <property type="protein sequence ID" value="GAA1387453.1"/>
    <property type="molecule type" value="Genomic_DNA"/>
</dbReference>
<evidence type="ECO:0000259" key="1">
    <source>
        <dbReference type="Pfam" id="PF00561"/>
    </source>
</evidence>
<dbReference type="InterPro" id="IPR050266">
    <property type="entry name" value="AB_hydrolase_sf"/>
</dbReference>
<gene>
    <name evidence="2" type="ORF">GCM10009613_23140</name>
</gene>
<feature type="domain" description="AB hydrolase-1" evidence="1">
    <location>
        <begin position="20"/>
        <end position="248"/>
    </location>
</feature>
<dbReference type="SUPFAM" id="SSF53474">
    <property type="entry name" value="alpha/beta-Hydrolases"/>
    <property type="match status" value="1"/>
</dbReference>
<name>A0ABN1XQ95_9PSEU</name>
<evidence type="ECO:0000313" key="3">
    <source>
        <dbReference type="Proteomes" id="UP001501414"/>
    </source>
</evidence>
<protein>
    <submittedName>
        <fullName evidence="2">Alpha/beta hydrolase</fullName>
    </submittedName>
</protein>
<proteinExistence type="predicted"/>
<sequence>MRSSDGVELAVFAFGGRGRPIVLLHGLMSCAASWEPRAAALTPYGRVLAPDARGHGRSGRPAGADPAAWSPDRLARDVVELLGRTGPAALVGHSMGGLSALLAAARRPDLVTAVVAEDPPPDLTGSPPGLLDDMRAWFGAVAGPHPSRAALAAVLGRPRPEVGEHMGRCAVRRADGWWLACDVDDACAIAAHWLRRGLLDELSAVRVPLLVIEAGESVAPPGQLALLAARVPGARHVRLPGTGHLVHDADPAGWAGAVTALLGATGQ</sequence>
<dbReference type="PANTHER" id="PTHR43798">
    <property type="entry name" value="MONOACYLGLYCEROL LIPASE"/>
    <property type="match status" value="1"/>
</dbReference>
<dbReference type="PRINTS" id="PR00111">
    <property type="entry name" value="ABHYDROLASE"/>
</dbReference>
<evidence type="ECO:0000313" key="2">
    <source>
        <dbReference type="EMBL" id="GAA1387453.1"/>
    </source>
</evidence>
<dbReference type="GO" id="GO:0016787">
    <property type="term" value="F:hydrolase activity"/>
    <property type="evidence" value="ECO:0007669"/>
    <property type="project" value="UniProtKB-KW"/>
</dbReference>
<comment type="caution">
    <text evidence="2">The sequence shown here is derived from an EMBL/GenBank/DDBJ whole genome shotgun (WGS) entry which is preliminary data.</text>
</comment>
<dbReference type="InterPro" id="IPR000073">
    <property type="entry name" value="AB_hydrolase_1"/>
</dbReference>
<organism evidence="2 3">
    <name type="scientific">Pseudonocardia kongjuensis</name>
    <dbReference type="NCBI Taxonomy" id="102227"/>
    <lineage>
        <taxon>Bacteria</taxon>
        <taxon>Bacillati</taxon>
        <taxon>Actinomycetota</taxon>
        <taxon>Actinomycetes</taxon>
        <taxon>Pseudonocardiales</taxon>
        <taxon>Pseudonocardiaceae</taxon>
        <taxon>Pseudonocardia</taxon>
    </lineage>
</organism>
<accession>A0ABN1XQ95</accession>
<dbReference type="Pfam" id="PF00561">
    <property type="entry name" value="Abhydrolase_1"/>
    <property type="match status" value="1"/>
</dbReference>
<keyword evidence="2" id="KW-0378">Hydrolase</keyword>
<reference evidence="2 3" key="1">
    <citation type="journal article" date="2019" name="Int. J. Syst. Evol. Microbiol.">
        <title>The Global Catalogue of Microorganisms (GCM) 10K type strain sequencing project: providing services to taxonomists for standard genome sequencing and annotation.</title>
        <authorList>
            <consortium name="The Broad Institute Genomics Platform"/>
            <consortium name="The Broad Institute Genome Sequencing Center for Infectious Disease"/>
            <person name="Wu L."/>
            <person name="Ma J."/>
        </authorList>
    </citation>
    <scope>NUCLEOTIDE SEQUENCE [LARGE SCALE GENOMIC DNA]</scope>
    <source>
        <strain evidence="2 3">JCM 11896</strain>
    </source>
</reference>
<dbReference type="RefSeq" id="WP_344021360.1">
    <property type="nucleotide sequence ID" value="NZ_BAAAJK010000007.1"/>
</dbReference>
<dbReference type="InterPro" id="IPR029058">
    <property type="entry name" value="AB_hydrolase_fold"/>
</dbReference>
<dbReference type="Gene3D" id="3.40.50.1820">
    <property type="entry name" value="alpha/beta hydrolase"/>
    <property type="match status" value="1"/>
</dbReference>
<dbReference type="PANTHER" id="PTHR43798:SF33">
    <property type="entry name" value="HYDROLASE, PUTATIVE (AFU_ORTHOLOGUE AFUA_2G14860)-RELATED"/>
    <property type="match status" value="1"/>
</dbReference>